<sequence length="104" mass="11727">MAATEKIEMRTCKTCGETKPVQTGFNAVRHKGVKTYYYNSCKTCRNKEVQRKRAEKRAAEEDDAVWPEYGAMTAARLHEYIRAAHAACPILGIGLWTQSARECA</sequence>
<keyword evidence="2" id="KW-1185">Reference proteome</keyword>
<protein>
    <recommendedName>
        <fullName evidence="3">Phage associated protein</fullName>
    </recommendedName>
</protein>
<dbReference type="EMBL" id="JBECZB010000001">
    <property type="protein sequence ID" value="MEQ3509760.1"/>
    <property type="molecule type" value="Genomic_DNA"/>
</dbReference>
<organism evidence="1 2">
    <name type="scientific">Neisseria polysaccharea</name>
    <dbReference type="NCBI Taxonomy" id="489"/>
    <lineage>
        <taxon>Bacteria</taxon>
        <taxon>Pseudomonadati</taxon>
        <taxon>Pseudomonadota</taxon>
        <taxon>Betaproteobacteria</taxon>
        <taxon>Neisseriales</taxon>
        <taxon>Neisseriaceae</taxon>
        <taxon>Neisseria</taxon>
    </lineage>
</organism>
<proteinExistence type="predicted"/>
<gene>
    <name evidence="1" type="ORF">ABM124_00165</name>
</gene>
<dbReference type="RefSeq" id="WP_349271953.1">
    <property type="nucleotide sequence ID" value="NZ_JBECZB010000001.1"/>
</dbReference>
<name>A0ABV1JGZ9_NEIPO</name>
<dbReference type="Proteomes" id="UP001447151">
    <property type="component" value="Unassembled WGS sequence"/>
</dbReference>
<evidence type="ECO:0008006" key="3">
    <source>
        <dbReference type="Google" id="ProtNLM"/>
    </source>
</evidence>
<reference evidence="1 2" key="1">
    <citation type="submission" date="2024-05" db="EMBL/GenBank/DDBJ databases">
        <authorList>
            <person name="Matzinger S.R."/>
            <person name="Bankers L."/>
            <person name="Rossheim A."/>
            <person name="Hetherington-Rauth M.C."/>
            <person name="Smith A."/>
            <person name="Baird S."/>
            <person name="Polanco D."/>
        </authorList>
    </citation>
    <scope>NUCLEOTIDE SEQUENCE [LARGE SCALE GENOMIC DNA]</scope>
    <source>
        <strain evidence="1 2">2024CJ-00066</strain>
    </source>
</reference>
<evidence type="ECO:0000313" key="2">
    <source>
        <dbReference type="Proteomes" id="UP001447151"/>
    </source>
</evidence>
<accession>A0ABV1JGZ9</accession>
<comment type="caution">
    <text evidence="1">The sequence shown here is derived from an EMBL/GenBank/DDBJ whole genome shotgun (WGS) entry which is preliminary data.</text>
</comment>
<evidence type="ECO:0000313" key="1">
    <source>
        <dbReference type="EMBL" id="MEQ3509760.1"/>
    </source>
</evidence>